<dbReference type="RefSeq" id="WP_329394513.1">
    <property type="nucleotide sequence ID" value="NZ_CP109019.1"/>
</dbReference>
<reference evidence="1" key="1">
    <citation type="submission" date="2022-10" db="EMBL/GenBank/DDBJ databases">
        <title>The complete genomes of actinobacterial strains from the NBC collection.</title>
        <authorList>
            <person name="Joergensen T.S."/>
            <person name="Alvarez Arevalo M."/>
            <person name="Sterndorff E.B."/>
            <person name="Faurdal D."/>
            <person name="Vuksanovic O."/>
            <person name="Mourched A.-S."/>
            <person name="Charusanti P."/>
            <person name="Shaw S."/>
            <person name="Blin K."/>
            <person name="Weber T."/>
        </authorList>
    </citation>
    <scope>NUCLEOTIDE SEQUENCE</scope>
    <source>
        <strain evidence="1">NBC_00668</strain>
    </source>
</reference>
<protein>
    <submittedName>
        <fullName evidence="1">Uncharacterized protein</fullName>
    </submittedName>
</protein>
<name>A0ABZ1XB23_9ACTN</name>
<dbReference type="EMBL" id="CP109019">
    <property type="protein sequence ID" value="WUT80713.1"/>
    <property type="molecule type" value="Genomic_DNA"/>
</dbReference>
<keyword evidence="2" id="KW-1185">Reference proteome</keyword>
<evidence type="ECO:0000313" key="2">
    <source>
        <dbReference type="Proteomes" id="UP001432060"/>
    </source>
</evidence>
<sequence>MYHRRAVLHLHGSGRTLGLPQNLAGWALASAWRGVALYPLAGTIVVTGRTADGDVTALDDDLAEHDQTVADTVRETLARWRQRPPISDEAATSELLAYAARDVASSR</sequence>
<dbReference type="Proteomes" id="UP001432060">
    <property type="component" value="Chromosome"/>
</dbReference>
<organism evidence="1 2">
    <name type="scientific">Streptomyces melanogenes</name>
    <dbReference type="NCBI Taxonomy" id="67326"/>
    <lineage>
        <taxon>Bacteria</taxon>
        <taxon>Bacillati</taxon>
        <taxon>Actinomycetota</taxon>
        <taxon>Actinomycetes</taxon>
        <taxon>Kitasatosporales</taxon>
        <taxon>Streptomycetaceae</taxon>
        <taxon>Streptomyces</taxon>
    </lineage>
</organism>
<proteinExistence type="predicted"/>
<gene>
    <name evidence="1" type="ORF">OG515_00145</name>
</gene>
<evidence type="ECO:0000313" key="1">
    <source>
        <dbReference type="EMBL" id="WUT80713.1"/>
    </source>
</evidence>
<accession>A0ABZ1XB23</accession>